<accession>G5JEH0</accession>
<proteinExistence type="predicted"/>
<dbReference type="Proteomes" id="UP000003477">
    <property type="component" value="Unassembled WGS sequence"/>
</dbReference>
<dbReference type="EMBL" id="AESD01001019">
    <property type="protein sequence ID" value="EHJ09413.1"/>
    <property type="molecule type" value="Genomic_DNA"/>
</dbReference>
<comment type="caution">
    <text evidence="1">The sequence shown here is derived from an EMBL/GenBank/DDBJ whole genome shotgun (WGS) entry which is preliminary data.</text>
</comment>
<protein>
    <submittedName>
        <fullName evidence="1">Uncharacterized protein</fullName>
    </submittedName>
</protein>
<dbReference type="AlphaFoldDB" id="G5JEH0"/>
<gene>
    <name evidence="1" type="ORF">CWATWH0003_B157</name>
</gene>
<evidence type="ECO:0000313" key="1">
    <source>
        <dbReference type="EMBL" id="EHJ09413.1"/>
    </source>
</evidence>
<organism evidence="1 2">
    <name type="scientific">Crocosphaera watsonii WH 0003</name>
    <dbReference type="NCBI Taxonomy" id="423471"/>
    <lineage>
        <taxon>Bacteria</taxon>
        <taxon>Bacillati</taxon>
        <taxon>Cyanobacteriota</taxon>
        <taxon>Cyanophyceae</taxon>
        <taxon>Oscillatoriophycideae</taxon>
        <taxon>Chroococcales</taxon>
        <taxon>Aphanothecaceae</taxon>
        <taxon>Crocosphaera</taxon>
    </lineage>
</organism>
<reference evidence="1 2" key="1">
    <citation type="journal article" date="2011" name="Front. Microbiol.">
        <title>Two Strains of Crocosphaera watsonii with Highly Conserved Genomes are Distinguished by Strain-Specific Features.</title>
        <authorList>
            <person name="Bench S.R."/>
            <person name="Ilikchyan I.N."/>
            <person name="Tripp H.J."/>
            <person name="Zehr J.P."/>
        </authorList>
    </citation>
    <scope>NUCLEOTIDE SEQUENCE [LARGE SCALE GENOMIC DNA]</scope>
    <source>
        <strain evidence="1 2">WH 0003</strain>
    </source>
</reference>
<name>G5JEH0_CROWT</name>
<sequence>MARINGWESIECAKKSPDPVPVEMATFPQNKPEGGSLVGIFRTVSSLIKLLLSYSLF</sequence>
<dbReference type="PATRIC" id="fig|423471.3.peg.5426"/>
<evidence type="ECO:0000313" key="2">
    <source>
        <dbReference type="Proteomes" id="UP000003477"/>
    </source>
</evidence>